<comment type="caution">
    <text evidence="1">The sequence shown here is derived from an EMBL/GenBank/DDBJ whole genome shotgun (WGS) entry which is preliminary data.</text>
</comment>
<protein>
    <submittedName>
        <fullName evidence="1">Uncharacterized protein</fullName>
    </submittedName>
</protein>
<dbReference type="EMBL" id="JANBUJ010000835">
    <property type="protein sequence ID" value="KAJ2769925.1"/>
    <property type="molecule type" value="Genomic_DNA"/>
</dbReference>
<dbReference type="Proteomes" id="UP001140234">
    <property type="component" value="Unassembled WGS sequence"/>
</dbReference>
<keyword evidence="2" id="KW-1185">Reference proteome</keyword>
<organism evidence="1 2">
    <name type="scientific">Coemansia nantahalensis</name>
    <dbReference type="NCBI Taxonomy" id="2789366"/>
    <lineage>
        <taxon>Eukaryota</taxon>
        <taxon>Fungi</taxon>
        <taxon>Fungi incertae sedis</taxon>
        <taxon>Zoopagomycota</taxon>
        <taxon>Kickxellomycotina</taxon>
        <taxon>Kickxellomycetes</taxon>
        <taxon>Kickxellales</taxon>
        <taxon>Kickxellaceae</taxon>
        <taxon>Coemansia</taxon>
    </lineage>
</organism>
<name>A0ACC1JZ52_9FUNG</name>
<feature type="non-terminal residue" evidence="1">
    <location>
        <position position="1"/>
    </location>
</feature>
<accession>A0ACC1JZ52</accession>
<evidence type="ECO:0000313" key="2">
    <source>
        <dbReference type="Proteomes" id="UP001140234"/>
    </source>
</evidence>
<evidence type="ECO:0000313" key="1">
    <source>
        <dbReference type="EMBL" id="KAJ2769925.1"/>
    </source>
</evidence>
<gene>
    <name evidence="1" type="ORF">IWQ57_002894</name>
</gene>
<sequence>FTTLFDRLFNSYRKPTQEIYDRSRRNSKTVQASQASFIDSALPTLEAQKKTQ</sequence>
<proteinExistence type="predicted"/>
<reference evidence="1" key="1">
    <citation type="submission" date="2022-07" db="EMBL/GenBank/DDBJ databases">
        <title>Phylogenomic reconstructions and comparative analyses of Kickxellomycotina fungi.</title>
        <authorList>
            <person name="Reynolds N.K."/>
            <person name="Stajich J.E."/>
            <person name="Barry K."/>
            <person name="Grigoriev I.V."/>
            <person name="Crous P."/>
            <person name="Smith M.E."/>
        </authorList>
    </citation>
    <scope>NUCLEOTIDE SEQUENCE</scope>
    <source>
        <strain evidence="1">CBS 109366</strain>
    </source>
</reference>